<protein>
    <submittedName>
        <fullName evidence="3">Histidine phosphatase family protein</fullName>
    </submittedName>
</protein>
<dbReference type="Proteomes" id="UP000321638">
    <property type="component" value="Unassembled WGS sequence"/>
</dbReference>
<feature type="binding site" evidence="2">
    <location>
        <begin position="8"/>
        <end position="15"/>
    </location>
    <ligand>
        <name>substrate</name>
    </ligand>
</feature>
<dbReference type="OrthoDB" id="9781415at2"/>
<dbReference type="CDD" id="cd07067">
    <property type="entry name" value="HP_PGM_like"/>
    <property type="match status" value="1"/>
</dbReference>
<dbReference type="InterPro" id="IPR029033">
    <property type="entry name" value="His_PPase_superfam"/>
</dbReference>
<name>A0A5C8PEV2_9HYPH</name>
<keyword evidence="4" id="KW-1185">Reference proteome</keyword>
<gene>
    <name evidence="3" type="ORF">FHP25_28695</name>
</gene>
<feature type="active site" description="Proton donor/acceptor" evidence="1">
    <location>
        <position position="79"/>
    </location>
</feature>
<dbReference type="SUPFAM" id="SSF53254">
    <property type="entry name" value="Phosphoglycerate mutase-like"/>
    <property type="match status" value="1"/>
</dbReference>
<accession>A0A5C8PEV2</accession>
<reference evidence="3 4" key="1">
    <citation type="submission" date="2019-06" db="EMBL/GenBank/DDBJ databases">
        <title>New taxonomy in bacterial strain CC-CFT640, isolated from vineyard.</title>
        <authorList>
            <person name="Lin S.-Y."/>
            <person name="Tsai C.-F."/>
            <person name="Young C.-C."/>
        </authorList>
    </citation>
    <scope>NUCLEOTIDE SEQUENCE [LARGE SCALE GENOMIC DNA]</scope>
    <source>
        <strain evidence="3 4">CC-CFT640</strain>
    </source>
</reference>
<dbReference type="AlphaFoldDB" id="A0A5C8PEV2"/>
<comment type="caution">
    <text evidence="3">The sequence shown here is derived from an EMBL/GenBank/DDBJ whole genome shotgun (WGS) entry which is preliminary data.</text>
</comment>
<dbReference type="InterPro" id="IPR050275">
    <property type="entry name" value="PGM_Phosphatase"/>
</dbReference>
<dbReference type="PANTHER" id="PTHR48100">
    <property type="entry name" value="BROAD-SPECIFICITY PHOSPHATASE YOR283W-RELATED"/>
    <property type="match status" value="1"/>
</dbReference>
<dbReference type="Gene3D" id="3.40.50.1240">
    <property type="entry name" value="Phosphoglycerate mutase-like"/>
    <property type="match status" value="1"/>
</dbReference>
<evidence type="ECO:0000313" key="3">
    <source>
        <dbReference type="EMBL" id="TXL71676.1"/>
    </source>
</evidence>
<evidence type="ECO:0000256" key="1">
    <source>
        <dbReference type="PIRSR" id="PIRSR613078-1"/>
    </source>
</evidence>
<feature type="active site" description="Tele-phosphohistidine intermediate" evidence="1">
    <location>
        <position position="9"/>
    </location>
</feature>
<sequence length="197" mass="21783">MTRVAFLRHGPTAWNVEKRLQGMTDVELSAEGRAQVQRWVLPADVAGWRWQSSPLARAMETAQLLRGGLEAEPQPALREMSFGAWEGYRLAELRQRFGAEMEGNEARGIDLVPPGGESPRQVMARLRPWLAALAADGRDTVAVSHKGVIRVVLALATGWDMKGRQPLKLDWQSMHVFRAQADGSAAVERLNVALTHA</sequence>
<dbReference type="InterPro" id="IPR013078">
    <property type="entry name" value="His_Pase_superF_clade-1"/>
</dbReference>
<dbReference type="Pfam" id="PF00300">
    <property type="entry name" value="His_Phos_1"/>
    <property type="match status" value="1"/>
</dbReference>
<dbReference type="EMBL" id="VDUZ01000040">
    <property type="protein sequence ID" value="TXL71676.1"/>
    <property type="molecule type" value="Genomic_DNA"/>
</dbReference>
<organism evidence="3 4">
    <name type="scientific">Vineibacter terrae</name>
    <dbReference type="NCBI Taxonomy" id="2586908"/>
    <lineage>
        <taxon>Bacteria</taxon>
        <taxon>Pseudomonadati</taxon>
        <taxon>Pseudomonadota</taxon>
        <taxon>Alphaproteobacteria</taxon>
        <taxon>Hyphomicrobiales</taxon>
        <taxon>Vineibacter</taxon>
    </lineage>
</organism>
<proteinExistence type="predicted"/>
<feature type="binding site" evidence="2">
    <location>
        <position position="57"/>
    </location>
    <ligand>
        <name>substrate</name>
    </ligand>
</feature>
<dbReference type="SMART" id="SM00855">
    <property type="entry name" value="PGAM"/>
    <property type="match status" value="1"/>
</dbReference>
<evidence type="ECO:0000256" key="2">
    <source>
        <dbReference type="PIRSR" id="PIRSR613078-2"/>
    </source>
</evidence>
<dbReference type="RefSeq" id="WP_147850435.1">
    <property type="nucleotide sequence ID" value="NZ_VDUZ01000040.1"/>
</dbReference>
<evidence type="ECO:0000313" key="4">
    <source>
        <dbReference type="Proteomes" id="UP000321638"/>
    </source>
</evidence>
<dbReference type="GO" id="GO:0016791">
    <property type="term" value="F:phosphatase activity"/>
    <property type="evidence" value="ECO:0007669"/>
    <property type="project" value="TreeGrafter"/>
</dbReference>